<proteinExistence type="predicted"/>
<dbReference type="EMBL" id="JAENJH010000012">
    <property type="protein sequence ID" value="MBK1788830.1"/>
    <property type="molecule type" value="Genomic_DNA"/>
</dbReference>
<reference evidence="1" key="1">
    <citation type="submission" date="2020-12" db="EMBL/GenBank/DDBJ databases">
        <title>Prauserella sp. ASG 168, a novel actinomycete isolated from cave rock.</title>
        <authorList>
            <person name="Suriyachadkun C."/>
        </authorList>
    </citation>
    <scope>NUCLEOTIDE SEQUENCE</scope>
    <source>
        <strain evidence="1">ASG 168</strain>
    </source>
</reference>
<organism evidence="1 2">
    <name type="scientific">Prauserella cavernicola</name>
    <dbReference type="NCBI Taxonomy" id="2800127"/>
    <lineage>
        <taxon>Bacteria</taxon>
        <taxon>Bacillati</taxon>
        <taxon>Actinomycetota</taxon>
        <taxon>Actinomycetes</taxon>
        <taxon>Pseudonocardiales</taxon>
        <taxon>Pseudonocardiaceae</taxon>
        <taxon>Prauserella</taxon>
    </lineage>
</organism>
<dbReference type="RefSeq" id="WP_200325158.1">
    <property type="nucleotide sequence ID" value="NZ_JAENJH010000012.1"/>
</dbReference>
<keyword evidence="2" id="KW-1185">Reference proteome</keyword>
<protein>
    <submittedName>
        <fullName evidence="1">Uncharacterized protein</fullName>
    </submittedName>
</protein>
<accession>A0A934V907</accession>
<dbReference type="AlphaFoldDB" id="A0A934V907"/>
<evidence type="ECO:0000313" key="1">
    <source>
        <dbReference type="EMBL" id="MBK1788830.1"/>
    </source>
</evidence>
<name>A0A934V907_9PSEU</name>
<evidence type="ECO:0000313" key="2">
    <source>
        <dbReference type="Proteomes" id="UP000635245"/>
    </source>
</evidence>
<dbReference type="Proteomes" id="UP000635245">
    <property type="component" value="Unassembled WGS sequence"/>
</dbReference>
<gene>
    <name evidence="1" type="ORF">JHE00_31260</name>
</gene>
<sequence>MSESALPRSVLLTAVLASAVIVGALVSALLLRPETPAPAAGGIAHPVPSTSATNCGDEPCQVIAGTSVNGMKVDLLADSDGGTGRLRAGGPASGTVSEVSITTMGVQLNHDSLRCAETETPVCLVRGPHDGGMAGEVHVWRGDSWQPAPRPYFSDAGNVVLDDASGDATPEVVVVRHECGDAEDACEQSPVLAKVFDLQGGEIGCTGTYGSPGSLRGWPDVDVEEYELSECPS</sequence>
<comment type="caution">
    <text evidence="1">The sequence shown here is derived from an EMBL/GenBank/DDBJ whole genome shotgun (WGS) entry which is preliminary data.</text>
</comment>